<name>A0A5J6VK03_9VIRU</name>
<feature type="compositionally biased region" description="Polar residues" evidence="1">
    <location>
        <begin position="113"/>
        <end position="157"/>
    </location>
</feature>
<keyword evidence="2" id="KW-0472">Membrane</keyword>
<feature type="transmembrane region" description="Helical" evidence="2">
    <location>
        <begin position="40"/>
        <end position="59"/>
    </location>
</feature>
<keyword evidence="2" id="KW-0812">Transmembrane</keyword>
<feature type="compositionally biased region" description="Polar residues" evidence="1">
    <location>
        <begin position="172"/>
        <end position="190"/>
    </location>
</feature>
<protein>
    <submittedName>
        <fullName evidence="3">Uncharacterized protein</fullName>
    </submittedName>
</protein>
<feature type="region of interest" description="Disordered" evidence="1">
    <location>
        <begin position="113"/>
        <end position="190"/>
    </location>
</feature>
<accession>A0A5J6VK03</accession>
<evidence type="ECO:0000256" key="1">
    <source>
        <dbReference type="SAM" id="MobiDB-lite"/>
    </source>
</evidence>
<feature type="compositionally biased region" description="Basic and acidic residues" evidence="1">
    <location>
        <begin position="158"/>
        <end position="171"/>
    </location>
</feature>
<reference evidence="3" key="1">
    <citation type="journal article" date="2019" name="Philos. Trans. R. Soc. Lond., B, Biol. Sci.">
        <title>Targeted metagenomic recovery of four divergent viruses reveals shared and distinctive characteristics of giant viruses of marine eukaryotes.</title>
        <authorList>
            <person name="Needham D.M."/>
            <person name="Poirier C."/>
            <person name="Hehenberger E."/>
            <person name="Jimenez V."/>
            <person name="Swalwell J.E."/>
            <person name="Santoro A.E."/>
            <person name="Worden A.Z."/>
        </authorList>
    </citation>
    <scope>NUCLEOTIDE SEQUENCE</scope>
    <source>
        <strain evidence="3">OPacV-662</strain>
    </source>
</reference>
<sequence length="190" mass="21320">MSELEVRVAELEETIAFIKRYIQPDVSVTDMLTTKNNHSMIIVIIVCILGFVGYLWLTYNIESNDDSPNVCNVMDECMGDTCGLNNVDNILYPNNAPNTQHDALNTQHDANTSHNALNTQHNAPNTQHDANTSHNAPNTQHDVSNTQHDVSNTQHDVSNTRHDAPNTRHDASSTPNRVNDTQSEEFQIHY</sequence>
<dbReference type="EMBL" id="MN448280">
    <property type="protein sequence ID" value="QFG74119.1"/>
    <property type="molecule type" value="Genomic_DNA"/>
</dbReference>
<evidence type="ECO:0000313" key="3">
    <source>
        <dbReference type="EMBL" id="QFG74119.1"/>
    </source>
</evidence>
<proteinExistence type="predicted"/>
<evidence type="ECO:0000256" key="2">
    <source>
        <dbReference type="SAM" id="Phobius"/>
    </source>
</evidence>
<keyword evidence="2" id="KW-1133">Transmembrane helix</keyword>
<organism evidence="3">
    <name type="scientific">Megaviridae environmental sample</name>
    <dbReference type="NCBI Taxonomy" id="1737588"/>
    <lineage>
        <taxon>Viruses</taxon>
        <taxon>Varidnaviria</taxon>
        <taxon>Bamfordvirae</taxon>
        <taxon>Nucleocytoviricota</taxon>
        <taxon>Megaviricetes</taxon>
        <taxon>Imitervirales</taxon>
        <taxon>Mimiviridae</taxon>
        <taxon>environmental samples</taxon>
    </lineage>
</organism>